<comment type="caution">
    <text evidence="2">The sequence shown here is derived from an EMBL/GenBank/DDBJ whole genome shotgun (WGS) entry which is preliminary data.</text>
</comment>
<protein>
    <submittedName>
        <fullName evidence="2">Uncharacterized protein</fullName>
    </submittedName>
</protein>
<evidence type="ECO:0000313" key="3">
    <source>
        <dbReference type="Proteomes" id="UP000887013"/>
    </source>
</evidence>
<keyword evidence="3" id="KW-1185">Reference proteome</keyword>
<proteinExistence type="predicted"/>
<evidence type="ECO:0000256" key="1">
    <source>
        <dbReference type="SAM" id="MobiDB-lite"/>
    </source>
</evidence>
<dbReference type="EMBL" id="BMAW01033441">
    <property type="protein sequence ID" value="GFU30224.1"/>
    <property type="molecule type" value="Genomic_DNA"/>
</dbReference>
<dbReference type="AlphaFoldDB" id="A0A8X6QJH1"/>
<name>A0A8X6QJH1_NEPPI</name>
<feature type="region of interest" description="Disordered" evidence="1">
    <location>
        <begin position="126"/>
        <end position="156"/>
    </location>
</feature>
<evidence type="ECO:0000313" key="2">
    <source>
        <dbReference type="EMBL" id="GFU30224.1"/>
    </source>
</evidence>
<dbReference type="Proteomes" id="UP000887013">
    <property type="component" value="Unassembled WGS sequence"/>
</dbReference>
<reference evidence="2" key="1">
    <citation type="submission" date="2020-08" db="EMBL/GenBank/DDBJ databases">
        <title>Multicomponent nature underlies the extraordinary mechanical properties of spider dragline silk.</title>
        <authorList>
            <person name="Kono N."/>
            <person name="Nakamura H."/>
            <person name="Mori M."/>
            <person name="Yoshida Y."/>
            <person name="Ohtoshi R."/>
            <person name="Malay A.D."/>
            <person name="Moran D.A.P."/>
            <person name="Tomita M."/>
            <person name="Numata K."/>
            <person name="Arakawa K."/>
        </authorList>
    </citation>
    <scope>NUCLEOTIDE SEQUENCE</scope>
</reference>
<gene>
    <name evidence="2" type="ORF">NPIL_17171</name>
</gene>
<dbReference type="OrthoDB" id="10519920at2759"/>
<sequence>MTLSSRRYENLPDNFCNIIGENSIIKKRMRSFMDFVRHLYLVHFGMKLGHHVQSWAYHKRELENHSDYCFFCSCYVRGCNLNNQNIISYADSLPSVILPVSHESEVPVPLPPTEQPVIPRNIHVQGSDTECKPSRTNSPQSFSKVEFNNLSRDSGL</sequence>
<organism evidence="2 3">
    <name type="scientific">Nephila pilipes</name>
    <name type="common">Giant wood spider</name>
    <name type="synonym">Nephila maculata</name>
    <dbReference type="NCBI Taxonomy" id="299642"/>
    <lineage>
        <taxon>Eukaryota</taxon>
        <taxon>Metazoa</taxon>
        <taxon>Ecdysozoa</taxon>
        <taxon>Arthropoda</taxon>
        <taxon>Chelicerata</taxon>
        <taxon>Arachnida</taxon>
        <taxon>Araneae</taxon>
        <taxon>Araneomorphae</taxon>
        <taxon>Entelegynae</taxon>
        <taxon>Araneoidea</taxon>
        <taxon>Nephilidae</taxon>
        <taxon>Nephila</taxon>
    </lineage>
</organism>
<accession>A0A8X6QJH1</accession>